<comment type="similarity">
    <text evidence="16">Belongs to the TRAFAC class TrmE-Era-EngA-EngB-Septin-like GTPase superfamily. FeoB GTPase (TC 9.A.8) family.</text>
</comment>
<feature type="transmembrane region" description="Helical" evidence="16">
    <location>
        <begin position="276"/>
        <end position="296"/>
    </location>
</feature>
<evidence type="ECO:0000256" key="4">
    <source>
        <dbReference type="ARBA" id="ARBA00022496"/>
    </source>
</evidence>
<keyword evidence="8 16" id="KW-1133">Transmembrane helix</keyword>
<comment type="subcellular location">
    <subcellularLocation>
        <location evidence="1 16">Cell inner membrane</location>
        <topology evidence="1 16">Multi-pass membrane protein</topology>
    </subcellularLocation>
</comment>
<dbReference type="CDD" id="cd01879">
    <property type="entry name" value="FeoB"/>
    <property type="match status" value="1"/>
</dbReference>
<dbReference type="InterPro" id="IPR006073">
    <property type="entry name" value="GTP-bd"/>
</dbReference>
<evidence type="ECO:0000256" key="14">
    <source>
        <dbReference type="PIRSR" id="PIRSR603373-1"/>
    </source>
</evidence>
<dbReference type="InterPro" id="IPR027417">
    <property type="entry name" value="P-loop_NTPase"/>
</dbReference>
<dbReference type="PRINTS" id="PR00326">
    <property type="entry name" value="GTP1OBG"/>
</dbReference>
<feature type="transmembrane region" description="Helical" evidence="16">
    <location>
        <begin position="442"/>
        <end position="462"/>
    </location>
</feature>
<feature type="transmembrane region" description="Helical" evidence="16">
    <location>
        <begin position="540"/>
        <end position="559"/>
    </location>
</feature>
<feature type="transmembrane region" description="Helical" evidence="16">
    <location>
        <begin position="571"/>
        <end position="589"/>
    </location>
</feature>
<keyword evidence="4 16" id="KW-0410">Iron transport</keyword>
<keyword evidence="9 16" id="KW-0408">Iron</keyword>
<evidence type="ECO:0000256" key="15">
    <source>
        <dbReference type="PIRSR" id="PIRSR603373-2"/>
    </source>
</evidence>
<dbReference type="Pfam" id="PF07664">
    <property type="entry name" value="FeoB_C"/>
    <property type="match status" value="1"/>
</dbReference>
<dbReference type="FunFam" id="3.40.50.300:FF:000426">
    <property type="entry name" value="Ferrous iron transport protein B"/>
    <property type="match status" value="1"/>
</dbReference>
<keyword evidence="15" id="KW-0460">Magnesium</keyword>
<dbReference type="EMBL" id="DSBT01000344">
    <property type="protein sequence ID" value="HDP78724.1"/>
    <property type="molecule type" value="Genomic_DNA"/>
</dbReference>
<evidence type="ECO:0000256" key="16">
    <source>
        <dbReference type="RuleBase" id="RU362098"/>
    </source>
</evidence>
<evidence type="ECO:0000256" key="8">
    <source>
        <dbReference type="ARBA" id="ARBA00022989"/>
    </source>
</evidence>
<dbReference type="AlphaFoldDB" id="A0A7C1H154"/>
<dbReference type="Pfam" id="PF17910">
    <property type="entry name" value="FeoB_Cyto"/>
    <property type="match status" value="1"/>
</dbReference>
<dbReference type="Proteomes" id="UP000886198">
    <property type="component" value="Unassembled WGS sequence"/>
</dbReference>
<feature type="binding site" evidence="15">
    <location>
        <position position="30"/>
    </location>
    <ligand>
        <name>Mg(2+)</name>
        <dbReference type="ChEBI" id="CHEBI:18420"/>
        <label>2</label>
    </ligand>
</feature>
<dbReference type="SUPFAM" id="SSF52540">
    <property type="entry name" value="P-loop containing nucleoside triphosphate hydrolases"/>
    <property type="match status" value="1"/>
</dbReference>
<keyword evidence="6 16" id="KW-0812">Transmembrane</keyword>
<dbReference type="GO" id="GO:0005886">
    <property type="term" value="C:plasma membrane"/>
    <property type="evidence" value="ECO:0007669"/>
    <property type="project" value="UniProtKB-SubCell"/>
</dbReference>
<feature type="binding site" evidence="14">
    <location>
        <begin position="125"/>
        <end position="128"/>
    </location>
    <ligand>
        <name>GTP</name>
        <dbReference type="ChEBI" id="CHEBI:37565"/>
        <label>1</label>
    </ligand>
</feature>
<name>A0A7C1H154_9BACT</name>
<dbReference type="Gene3D" id="3.40.50.300">
    <property type="entry name" value="P-loop containing nucleotide triphosphate hydrolases"/>
    <property type="match status" value="1"/>
</dbReference>
<dbReference type="GO" id="GO:0005525">
    <property type="term" value="F:GTP binding"/>
    <property type="evidence" value="ECO:0007669"/>
    <property type="project" value="UniProtKB-KW"/>
</dbReference>
<keyword evidence="10" id="KW-0406">Ion transport</keyword>
<sequence length="649" mass="71461">MEKHRDGIESRKSTIALLGNPNVGKTSIFNALTGSRQVVANWPGVTVEKRAGVMKHHNHTVDVVDLPGTYTLGATSLDEKIARDFLVNEKPGVAMVIGDAVNLERSLYLLLQVLELRGDVVLAVNAVDEARKAGFEIDKNELSKQLGIPVVVTSAVTGEGIEELKNTLVKSTKSSSHVHYLFSDEVEAHLRDLSERIRGNPSMAGFDERWLSIKLLERDYEVQKITGITLDYDFSVEIAETRYKYIKRILSTSVKGKEKIGWNFSEAIDHVMTHRFLGILIFLAVMYIIFQLTFTISGPLSIMIEELLGGLGRAFGGFIGLDWLRSLVVDGIIGGVGAVLVFVPNIFILFLALGILEETGYLPRAAFVIDRLMYAMKLSGRSFISMLLGFGCNVSSIMSTRSISEPKERIVTILVSPFISCSARLPVYVLIAGTFFGARAGVVIFFLYVLSIVITVLSALLINKLFFKGEPSTLIMELPRYRKPRLSSILLYTWNKGRHFLEKAGTIILGASVVIWFLSYFPSEGTGSFAAMIGKSLEPLFIPLGYTWEMITSLVFGIAAKEVIVSSLTTFFGNLSVSGSSLGAIRTLITPEIALSFLVFVLLYVPCMPTLAVIKNETGSYKYVFFSVFYSLAVAYIVALIVRIVGGLI</sequence>
<feature type="transmembrane region" description="Helical" evidence="16">
    <location>
        <begin position="623"/>
        <end position="646"/>
    </location>
</feature>
<dbReference type="PANTHER" id="PTHR43185">
    <property type="entry name" value="FERROUS IRON TRANSPORT PROTEIN B"/>
    <property type="match status" value="1"/>
</dbReference>
<dbReference type="NCBIfam" id="TIGR00437">
    <property type="entry name" value="feoB"/>
    <property type="match status" value="1"/>
</dbReference>
<feature type="transmembrane region" description="Helical" evidence="16">
    <location>
        <begin position="500"/>
        <end position="520"/>
    </location>
</feature>
<keyword evidence="2 16" id="KW-0813">Transport</keyword>
<dbReference type="InterPro" id="IPR011640">
    <property type="entry name" value="Fe2_transport_prot_B_C"/>
</dbReference>
<keyword evidence="5" id="KW-0997">Cell inner membrane</keyword>
<dbReference type="PANTHER" id="PTHR43185:SF1">
    <property type="entry name" value="FE(2+) TRANSPORTER FEOB"/>
    <property type="match status" value="1"/>
</dbReference>
<dbReference type="InterPro" id="IPR041069">
    <property type="entry name" value="FeoB_Cyto"/>
</dbReference>
<feature type="transmembrane region" description="Helical" evidence="16">
    <location>
        <begin position="378"/>
        <end position="398"/>
    </location>
</feature>
<dbReference type="Pfam" id="PF02421">
    <property type="entry name" value="FeoB_N"/>
    <property type="match status" value="1"/>
</dbReference>
<proteinExistence type="inferred from homology"/>
<feature type="binding site" evidence="14">
    <location>
        <begin position="65"/>
        <end position="68"/>
    </location>
    <ligand>
        <name>GTP</name>
        <dbReference type="ChEBI" id="CHEBI:37565"/>
        <label>1</label>
    </ligand>
</feature>
<reference evidence="18" key="1">
    <citation type="journal article" date="2020" name="mSystems">
        <title>Genome- and Community-Level Interaction Insights into Carbon Utilization and Element Cycling Functions of Hydrothermarchaeota in Hydrothermal Sediment.</title>
        <authorList>
            <person name="Zhou Z."/>
            <person name="Liu Y."/>
            <person name="Xu W."/>
            <person name="Pan J."/>
            <person name="Luo Z.H."/>
            <person name="Li M."/>
        </authorList>
    </citation>
    <scope>NUCLEOTIDE SEQUENCE [LARGE SCALE GENOMIC DNA]</scope>
    <source>
        <strain evidence="18">SpSt-1179</strain>
    </source>
</reference>
<feature type="binding site" evidence="15">
    <location>
        <position position="34"/>
    </location>
    <ligand>
        <name>Mg(2+)</name>
        <dbReference type="ChEBI" id="CHEBI:18420"/>
        <label>2</label>
    </ligand>
</feature>
<dbReference type="PROSITE" id="PS51711">
    <property type="entry name" value="G_FEOB"/>
    <property type="match status" value="1"/>
</dbReference>
<evidence type="ECO:0000313" key="18">
    <source>
        <dbReference type="EMBL" id="HDP78724.1"/>
    </source>
</evidence>
<keyword evidence="15" id="KW-0479">Metal-binding</keyword>
<dbReference type="Pfam" id="PF07670">
    <property type="entry name" value="Gate"/>
    <property type="match status" value="2"/>
</dbReference>
<evidence type="ECO:0000256" key="9">
    <source>
        <dbReference type="ARBA" id="ARBA00023004"/>
    </source>
</evidence>
<protein>
    <recommendedName>
        <fullName evidence="13 16">Ferrous iron transport protein B</fullName>
    </recommendedName>
</protein>
<dbReference type="InterPro" id="IPR003373">
    <property type="entry name" value="Fe2_transport_prot-B"/>
</dbReference>
<evidence type="ECO:0000259" key="17">
    <source>
        <dbReference type="PROSITE" id="PS51711"/>
    </source>
</evidence>
<evidence type="ECO:0000256" key="11">
    <source>
        <dbReference type="ARBA" id="ARBA00023134"/>
    </source>
</evidence>
<organism evidence="18">
    <name type="scientific">Mesotoga infera</name>
    <dbReference type="NCBI Taxonomy" id="1236046"/>
    <lineage>
        <taxon>Bacteria</taxon>
        <taxon>Thermotogati</taxon>
        <taxon>Thermotogota</taxon>
        <taxon>Thermotogae</taxon>
        <taxon>Kosmotogales</taxon>
        <taxon>Kosmotogaceae</taxon>
        <taxon>Mesotoga</taxon>
    </lineage>
</organism>
<feature type="transmembrane region" description="Helical" evidence="16">
    <location>
        <begin position="331"/>
        <end position="356"/>
    </location>
</feature>
<keyword evidence="11 14" id="KW-0342">GTP-binding</keyword>
<feature type="binding site" evidence="15">
    <location>
        <position position="31"/>
    </location>
    <ligand>
        <name>Mg(2+)</name>
        <dbReference type="ChEBI" id="CHEBI:18420"/>
        <label>2</label>
    </ligand>
</feature>
<keyword evidence="12 16" id="KW-0472">Membrane</keyword>
<evidence type="ECO:0000256" key="2">
    <source>
        <dbReference type="ARBA" id="ARBA00022448"/>
    </source>
</evidence>
<feature type="binding site" evidence="15">
    <location>
        <position position="33"/>
    </location>
    <ligand>
        <name>Mg(2+)</name>
        <dbReference type="ChEBI" id="CHEBI:18420"/>
        <label>2</label>
    </ligand>
</feature>
<evidence type="ECO:0000256" key="7">
    <source>
        <dbReference type="ARBA" id="ARBA00022741"/>
    </source>
</evidence>
<gene>
    <name evidence="18" type="primary">feoB</name>
    <name evidence="18" type="ORF">ENN47_11205</name>
</gene>
<evidence type="ECO:0000256" key="5">
    <source>
        <dbReference type="ARBA" id="ARBA00022519"/>
    </source>
</evidence>
<feature type="transmembrane region" description="Helical" evidence="16">
    <location>
        <begin position="410"/>
        <end position="436"/>
    </location>
</feature>
<dbReference type="InterPro" id="IPR011642">
    <property type="entry name" value="Gate_dom"/>
</dbReference>
<accession>A0A7C1H154</accession>
<keyword evidence="3" id="KW-1003">Cell membrane</keyword>
<evidence type="ECO:0000256" key="1">
    <source>
        <dbReference type="ARBA" id="ARBA00004429"/>
    </source>
</evidence>
<feature type="domain" description="FeoB-type G" evidence="17">
    <location>
        <begin position="12"/>
        <end position="174"/>
    </location>
</feature>
<comment type="caution">
    <text evidence="18">The sequence shown here is derived from an EMBL/GenBank/DDBJ whole genome shotgun (WGS) entry which is preliminary data.</text>
</comment>
<dbReference type="GO" id="GO:0015093">
    <property type="term" value="F:ferrous iron transmembrane transporter activity"/>
    <property type="evidence" value="ECO:0007669"/>
    <property type="project" value="UniProtKB-UniRule"/>
</dbReference>
<dbReference type="GO" id="GO:0046872">
    <property type="term" value="F:metal ion binding"/>
    <property type="evidence" value="ECO:0007669"/>
    <property type="project" value="UniProtKB-KW"/>
</dbReference>
<feature type="transmembrane region" description="Helical" evidence="16">
    <location>
        <begin position="595"/>
        <end position="614"/>
    </location>
</feature>
<keyword evidence="7 14" id="KW-0547">Nucleotide-binding</keyword>
<feature type="binding site" evidence="14">
    <location>
        <begin position="19"/>
        <end position="26"/>
    </location>
    <ligand>
        <name>GTP</name>
        <dbReference type="ChEBI" id="CHEBI:37565"/>
        <label>1</label>
    </ligand>
</feature>
<feature type="binding site" evidence="14">
    <location>
        <begin position="44"/>
        <end position="48"/>
    </location>
    <ligand>
        <name>GTP</name>
        <dbReference type="ChEBI" id="CHEBI:37565"/>
        <label>1</label>
    </ligand>
</feature>
<evidence type="ECO:0000256" key="6">
    <source>
        <dbReference type="ARBA" id="ARBA00022692"/>
    </source>
</evidence>
<evidence type="ECO:0000256" key="10">
    <source>
        <dbReference type="ARBA" id="ARBA00023065"/>
    </source>
</evidence>
<evidence type="ECO:0000256" key="13">
    <source>
        <dbReference type="NCBIfam" id="TIGR00437"/>
    </source>
</evidence>
<dbReference type="Gene3D" id="1.10.287.1770">
    <property type="match status" value="1"/>
</dbReference>
<comment type="function">
    <text evidence="16">Probable transporter of a GTP-driven Fe(2+) uptake system.</text>
</comment>
<dbReference type="InterPro" id="IPR030389">
    <property type="entry name" value="G_FEOB_dom"/>
</dbReference>
<evidence type="ECO:0000256" key="12">
    <source>
        <dbReference type="ARBA" id="ARBA00023136"/>
    </source>
</evidence>
<dbReference type="InterPro" id="IPR050860">
    <property type="entry name" value="FeoB_GTPase"/>
</dbReference>
<evidence type="ECO:0000256" key="3">
    <source>
        <dbReference type="ARBA" id="ARBA00022475"/>
    </source>
</evidence>